<keyword evidence="4" id="KW-0547">Nucleotide-binding</keyword>
<feature type="domain" description="Aspartate/glutamate/uridylate kinase" evidence="9">
    <location>
        <begin position="32"/>
        <end position="257"/>
    </location>
</feature>
<sequence length="380" mass="38387">MAGGGQPADRCRAERGADRRGAGGEGGPVSRVRVVKFGGSSFAGPEHFHTVAAHLAGRVRDGEKLVVVTSGMPGATEELRRLATELHPEVSSPALLGLLPLADTVGAALLRIALERAGLRAELLPPHHIGLASSPAGGQAAALTGVDPVYLHGHLAAADALVLPGGQAADALQRPTWLGKNSSDLSAVAVAAALRLPGCDIHSDVEGVYDADPRQVPAARLLPTLAYADVVTMARAGAKVLHSGAVELAARHGVTVTCRLNTGDFRVGSVIGPTGDPAYAVVADARSVVLTGDDPDAVEAVLAAEGLATLRVAGAVVATGSFADVPALLAARGRACTVTGQKLLTVLRAGVPEYELVPATELAVAARSRHVALTTVAAVA</sequence>
<feature type="region of interest" description="Disordered" evidence="8">
    <location>
        <begin position="1"/>
        <end position="30"/>
    </location>
</feature>
<dbReference type="PANTHER" id="PTHR21499">
    <property type="entry name" value="ASPARTATE KINASE"/>
    <property type="match status" value="1"/>
</dbReference>
<evidence type="ECO:0000256" key="4">
    <source>
        <dbReference type="ARBA" id="ARBA00022741"/>
    </source>
</evidence>
<keyword evidence="5" id="KW-0418">Kinase</keyword>
<evidence type="ECO:0000256" key="7">
    <source>
        <dbReference type="ARBA" id="ARBA00047872"/>
    </source>
</evidence>
<dbReference type="AlphaFoldDB" id="A0A246RV45"/>
<evidence type="ECO:0000256" key="3">
    <source>
        <dbReference type="ARBA" id="ARBA00022679"/>
    </source>
</evidence>
<evidence type="ECO:0000256" key="6">
    <source>
        <dbReference type="ARBA" id="ARBA00022840"/>
    </source>
</evidence>
<evidence type="ECO:0000256" key="2">
    <source>
        <dbReference type="ARBA" id="ARBA00013059"/>
    </source>
</evidence>
<dbReference type="GO" id="GO:0004072">
    <property type="term" value="F:aspartate kinase activity"/>
    <property type="evidence" value="ECO:0007669"/>
    <property type="project" value="UniProtKB-EC"/>
</dbReference>
<accession>A0A246RV45</accession>
<feature type="compositionally biased region" description="Basic and acidic residues" evidence="8">
    <location>
        <begin position="9"/>
        <end position="22"/>
    </location>
</feature>
<dbReference type="InterPro" id="IPR036393">
    <property type="entry name" value="AceGlu_kinase-like_sf"/>
</dbReference>
<keyword evidence="11" id="KW-1185">Reference proteome</keyword>
<organism evidence="10 11">
    <name type="scientific">Micromonospora wenchangensis</name>
    <dbReference type="NCBI Taxonomy" id="1185415"/>
    <lineage>
        <taxon>Bacteria</taxon>
        <taxon>Bacillati</taxon>
        <taxon>Actinomycetota</taxon>
        <taxon>Actinomycetes</taxon>
        <taxon>Micromonosporales</taxon>
        <taxon>Micromonosporaceae</taxon>
        <taxon>Micromonospora</taxon>
    </lineage>
</organism>
<dbReference type="GO" id="GO:0009089">
    <property type="term" value="P:lysine biosynthetic process via diaminopimelate"/>
    <property type="evidence" value="ECO:0007669"/>
    <property type="project" value="TreeGrafter"/>
</dbReference>
<evidence type="ECO:0000256" key="1">
    <source>
        <dbReference type="ARBA" id="ARBA00010122"/>
    </source>
</evidence>
<dbReference type="GO" id="GO:0005829">
    <property type="term" value="C:cytosol"/>
    <property type="evidence" value="ECO:0007669"/>
    <property type="project" value="TreeGrafter"/>
</dbReference>
<evidence type="ECO:0000313" key="11">
    <source>
        <dbReference type="Proteomes" id="UP000197174"/>
    </source>
</evidence>
<dbReference type="SUPFAM" id="SSF53633">
    <property type="entry name" value="Carbamate kinase-like"/>
    <property type="match status" value="1"/>
</dbReference>
<reference evidence="10 11" key="1">
    <citation type="submission" date="2017-03" db="EMBL/GenBank/DDBJ databases">
        <title>Whole genome sequence of Micromonospora wenchangensis, isolated from mangrove soil.</title>
        <authorList>
            <person name="Yang H."/>
        </authorList>
    </citation>
    <scope>NUCLEOTIDE SEQUENCE [LARGE SCALE GENOMIC DNA]</scope>
    <source>
        <strain evidence="10 11">CCTCC AA 2012002</strain>
    </source>
</reference>
<evidence type="ECO:0000256" key="5">
    <source>
        <dbReference type="ARBA" id="ARBA00022777"/>
    </source>
</evidence>
<dbReference type="Gene3D" id="3.40.1160.10">
    <property type="entry name" value="Acetylglutamate kinase-like"/>
    <property type="match status" value="1"/>
</dbReference>
<dbReference type="InterPro" id="IPR001048">
    <property type="entry name" value="Asp/Glu/Uridylate_kinase"/>
</dbReference>
<dbReference type="EMBL" id="MZMV01000002">
    <property type="protein sequence ID" value="OWV13036.1"/>
    <property type="molecule type" value="Genomic_DNA"/>
</dbReference>
<dbReference type="GO" id="GO:0005524">
    <property type="term" value="F:ATP binding"/>
    <property type="evidence" value="ECO:0007669"/>
    <property type="project" value="UniProtKB-KW"/>
</dbReference>
<keyword evidence="6" id="KW-0067">ATP-binding</keyword>
<dbReference type="Proteomes" id="UP000197174">
    <property type="component" value="Unassembled WGS sequence"/>
</dbReference>
<dbReference type="EC" id="2.7.2.4" evidence="2"/>
<dbReference type="PANTHER" id="PTHR21499:SF3">
    <property type="entry name" value="ASPARTOKINASE"/>
    <property type="match status" value="1"/>
</dbReference>
<comment type="caution">
    <text evidence="10">The sequence shown here is derived from an EMBL/GenBank/DDBJ whole genome shotgun (WGS) entry which is preliminary data.</text>
</comment>
<proteinExistence type="inferred from homology"/>
<evidence type="ECO:0000256" key="8">
    <source>
        <dbReference type="SAM" id="MobiDB-lite"/>
    </source>
</evidence>
<comment type="catalytic activity">
    <reaction evidence="7">
        <text>L-aspartate + ATP = 4-phospho-L-aspartate + ADP</text>
        <dbReference type="Rhea" id="RHEA:23776"/>
        <dbReference type="ChEBI" id="CHEBI:29991"/>
        <dbReference type="ChEBI" id="CHEBI:30616"/>
        <dbReference type="ChEBI" id="CHEBI:57535"/>
        <dbReference type="ChEBI" id="CHEBI:456216"/>
        <dbReference type="EC" id="2.7.2.4"/>
    </reaction>
</comment>
<name>A0A246RV45_9ACTN</name>
<comment type="similarity">
    <text evidence="1">Belongs to the aspartokinase family.</text>
</comment>
<protein>
    <recommendedName>
        <fullName evidence="2">aspartate kinase</fullName>
        <ecNumber evidence="2">2.7.2.4</ecNumber>
    </recommendedName>
</protein>
<gene>
    <name evidence="10" type="ORF">B5D80_02015</name>
</gene>
<dbReference type="Pfam" id="PF00696">
    <property type="entry name" value="AA_kinase"/>
    <property type="match status" value="1"/>
</dbReference>
<evidence type="ECO:0000313" key="10">
    <source>
        <dbReference type="EMBL" id="OWV13036.1"/>
    </source>
</evidence>
<keyword evidence="3" id="KW-0808">Transferase</keyword>
<dbReference type="GO" id="GO:0009090">
    <property type="term" value="P:homoserine biosynthetic process"/>
    <property type="evidence" value="ECO:0007669"/>
    <property type="project" value="TreeGrafter"/>
</dbReference>
<evidence type="ECO:0000259" key="9">
    <source>
        <dbReference type="Pfam" id="PF00696"/>
    </source>
</evidence>